<dbReference type="Pfam" id="PF11848">
    <property type="entry name" value="DUF3368"/>
    <property type="match status" value="1"/>
</dbReference>
<accession>A0A1I6CUU9</accession>
<dbReference type="EMBL" id="FOYM01000002">
    <property type="protein sequence ID" value="SFQ96960.1"/>
    <property type="molecule type" value="Genomic_DNA"/>
</dbReference>
<protein>
    <submittedName>
        <fullName evidence="1">Uncharacterized protein</fullName>
    </submittedName>
</protein>
<sequence>MSKAICNTSPIVALSLIGQLQLLWELFDEVYVPKAVYREVARGRNKCFGVTNLQEAVDSGNVTICSVRNREIVNQLYGTLHYGEIEVVVGAKEPSPMLTFALSNPLSEL</sequence>
<name>A0A1I6CUU9_9FIRM</name>
<dbReference type="PANTHER" id="PTHR39550:SF1">
    <property type="entry name" value="SLL0658 PROTEIN"/>
    <property type="match status" value="1"/>
</dbReference>
<keyword evidence="2" id="KW-1185">Reference proteome</keyword>
<evidence type="ECO:0000313" key="2">
    <source>
        <dbReference type="Proteomes" id="UP000199584"/>
    </source>
</evidence>
<dbReference type="Proteomes" id="UP000199584">
    <property type="component" value="Unassembled WGS sequence"/>
</dbReference>
<dbReference type="InterPro" id="IPR021799">
    <property type="entry name" value="PIN-like_prokaryotic"/>
</dbReference>
<organism evidence="1 2">
    <name type="scientific">Desulfoscipio geothermicus DSM 3669</name>
    <dbReference type="NCBI Taxonomy" id="1121426"/>
    <lineage>
        <taxon>Bacteria</taxon>
        <taxon>Bacillati</taxon>
        <taxon>Bacillota</taxon>
        <taxon>Clostridia</taxon>
        <taxon>Eubacteriales</taxon>
        <taxon>Desulfallaceae</taxon>
        <taxon>Desulfoscipio</taxon>
    </lineage>
</organism>
<gene>
    <name evidence="1" type="ORF">SAMN05660706_10292</name>
</gene>
<dbReference type="RefSeq" id="WP_165608129.1">
    <property type="nucleotide sequence ID" value="NZ_FOYM01000002.1"/>
</dbReference>
<dbReference type="PANTHER" id="PTHR39550">
    <property type="entry name" value="SLL0658 PROTEIN"/>
    <property type="match status" value="1"/>
</dbReference>
<dbReference type="AlphaFoldDB" id="A0A1I6CUU9"/>
<reference evidence="2" key="1">
    <citation type="submission" date="2016-10" db="EMBL/GenBank/DDBJ databases">
        <authorList>
            <person name="Varghese N."/>
            <person name="Submissions S."/>
        </authorList>
    </citation>
    <scope>NUCLEOTIDE SEQUENCE [LARGE SCALE GENOMIC DNA]</scope>
    <source>
        <strain evidence="2">DSM 3669</strain>
    </source>
</reference>
<dbReference type="STRING" id="39060.SAMN05660706_10292"/>
<evidence type="ECO:0000313" key="1">
    <source>
        <dbReference type="EMBL" id="SFQ96960.1"/>
    </source>
</evidence>
<proteinExistence type="predicted"/>